<protein>
    <recommendedName>
        <fullName evidence="1">Zona occludens toxin N-terminal domain-containing protein</fullName>
    </recommendedName>
</protein>
<feature type="domain" description="Zona occludens toxin N-terminal" evidence="1">
    <location>
        <begin position="14"/>
        <end position="161"/>
    </location>
</feature>
<proteinExistence type="predicted"/>
<dbReference type="AlphaFoldDB" id="A0AAE4SBZ4"/>
<evidence type="ECO:0000313" key="3">
    <source>
        <dbReference type="Proteomes" id="UP001283212"/>
    </source>
</evidence>
<dbReference type="Proteomes" id="UP001283212">
    <property type="component" value="Unassembled WGS sequence"/>
</dbReference>
<dbReference type="Gene3D" id="3.40.50.300">
    <property type="entry name" value="P-loop containing nucleotide triphosphate hydrolases"/>
    <property type="match status" value="1"/>
</dbReference>
<keyword evidence="3" id="KW-1185">Reference proteome</keyword>
<dbReference type="InterPro" id="IPR008900">
    <property type="entry name" value="Zot_N"/>
</dbReference>
<dbReference type="RefSeq" id="WP_338096587.1">
    <property type="nucleotide sequence ID" value="NZ_JAWDKB010000006.1"/>
</dbReference>
<accession>A0AAE4SBZ4</accession>
<evidence type="ECO:0000259" key="1">
    <source>
        <dbReference type="Pfam" id="PF05707"/>
    </source>
</evidence>
<name>A0AAE4SBZ4_9EURY</name>
<dbReference type="Pfam" id="PF05707">
    <property type="entry name" value="Zot"/>
    <property type="match status" value="1"/>
</dbReference>
<comment type="caution">
    <text evidence="2">The sequence shown here is derived from an EMBL/GenBank/DDBJ whole genome shotgun (WGS) entry which is preliminary data.</text>
</comment>
<dbReference type="EMBL" id="JAWDKB010000006">
    <property type="protein sequence ID" value="MDV0444081.1"/>
    <property type="molecule type" value="Genomic_DNA"/>
</dbReference>
<reference evidence="2 3" key="1">
    <citation type="submission" date="2023-06" db="EMBL/GenBank/DDBJ databases">
        <title>Genome sequence of Methancorpusculaceae sp. Cs1.</title>
        <authorList>
            <person name="Protasov E."/>
            <person name="Platt K."/>
            <person name="Poehlein A."/>
            <person name="Daniel R."/>
            <person name="Brune A."/>
        </authorList>
    </citation>
    <scope>NUCLEOTIDE SEQUENCE [LARGE SCALE GENOMIC DNA]</scope>
    <source>
        <strain evidence="2 3">Cs1</strain>
    </source>
</reference>
<organism evidence="2 3">
    <name type="scientific">Methanorbis rubei</name>
    <dbReference type="NCBI Taxonomy" id="3028300"/>
    <lineage>
        <taxon>Archaea</taxon>
        <taxon>Methanobacteriati</taxon>
        <taxon>Methanobacteriota</taxon>
        <taxon>Stenosarchaea group</taxon>
        <taxon>Methanomicrobia</taxon>
        <taxon>Methanomicrobiales</taxon>
        <taxon>Methanocorpusculaceae</taxon>
        <taxon>Methanorbis</taxon>
    </lineage>
</organism>
<evidence type="ECO:0000313" key="2">
    <source>
        <dbReference type="EMBL" id="MDV0444081.1"/>
    </source>
</evidence>
<sequence length="242" mass="28297">MVSGQTGTVQYLSMIYIIVAPPRSGKTYYATKIAIENLIPQKSLIKSLFAKIKSGAVTLEDPNLTFTNYPVVDPKTGLSTYRWLSSYAKENIQDATIIIDEAWQDYSSRNYKEFTKDMQAFFAMNGHNNNDIYIIAQNAARVDVIIREMCNELYYVRKISIPFTERPLFFITYIYHDLDEMSRMTPDPYLAVKKRFVLFRSRIARAYDTHYFRSTKPPITPETWLEYHYKKTHLEPETNTEV</sequence>
<dbReference type="InterPro" id="IPR027417">
    <property type="entry name" value="P-loop_NTPase"/>
</dbReference>
<gene>
    <name evidence="2" type="ORF">McpCs1_14770</name>
</gene>